<dbReference type="PANTHER" id="PTHR21661:SF35">
    <property type="entry name" value="EPOXIDE HYDROLASE"/>
    <property type="match status" value="1"/>
</dbReference>
<reference evidence="3" key="1">
    <citation type="submission" date="2013-04" db="EMBL/GenBank/DDBJ databases">
        <authorList>
            <person name="Qu J."/>
            <person name="Murali S.C."/>
            <person name="Bandaranaike D."/>
            <person name="Bellair M."/>
            <person name="Blankenburg K."/>
            <person name="Chao H."/>
            <person name="Dinh H."/>
            <person name="Doddapaneni H."/>
            <person name="Downs B."/>
            <person name="Dugan-Rocha S."/>
            <person name="Elkadiri S."/>
            <person name="Gnanaolivu R.D."/>
            <person name="Hernandez B."/>
            <person name="Javaid M."/>
            <person name="Jayaseelan J.C."/>
            <person name="Lee S."/>
            <person name="Li M."/>
            <person name="Ming W."/>
            <person name="Munidasa M."/>
            <person name="Muniz J."/>
            <person name="Nguyen L."/>
            <person name="Ongeri F."/>
            <person name="Osuji N."/>
            <person name="Pu L.-L."/>
            <person name="Puazo M."/>
            <person name="Qu C."/>
            <person name="Quiroz J."/>
            <person name="Raj R."/>
            <person name="Weissenberger G."/>
            <person name="Xin Y."/>
            <person name="Zou X."/>
            <person name="Han Y."/>
            <person name="Richards S."/>
            <person name="Worley K."/>
            <person name="Muzny D."/>
            <person name="Gibbs R."/>
        </authorList>
    </citation>
    <scope>NUCLEOTIDE SEQUENCE</scope>
    <source>
        <strain evidence="3">Sampled in the wild</strain>
    </source>
</reference>
<organism evidence="3 4">
    <name type="scientific">Ladona fulva</name>
    <name type="common">Scarce chaser dragonfly</name>
    <name type="synonym">Libellula fulva</name>
    <dbReference type="NCBI Taxonomy" id="123851"/>
    <lineage>
        <taxon>Eukaryota</taxon>
        <taxon>Metazoa</taxon>
        <taxon>Ecdysozoa</taxon>
        <taxon>Arthropoda</taxon>
        <taxon>Hexapoda</taxon>
        <taxon>Insecta</taxon>
        <taxon>Pterygota</taxon>
        <taxon>Palaeoptera</taxon>
        <taxon>Odonata</taxon>
        <taxon>Epiprocta</taxon>
        <taxon>Anisoptera</taxon>
        <taxon>Libelluloidea</taxon>
        <taxon>Libellulidae</taxon>
        <taxon>Ladona</taxon>
    </lineage>
</organism>
<comment type="similarity">
    <text evidence="1">Belongs to the peptidase S33 family.</text>
</comment>
<reference evidence="3" key="2">
    <citation type="submission" date="2017-10" db="EMBL/GenBank/DDBJ databases">
        <title>Ladona fulva Genome sequencing and assembly.</title>
        <authorList>
            <person name="Murali S."/>
            <person name="Richards S."/>
            <person name="Bandaranaike D."/>
            <person name="Bellair M."/>
            <person name="Blankenburg K."/>
            <person name="Chao H."/>
            <person name="Dinh H."/>
            <person name="Doddapaneni H."/>
            <person name="Dugan-Rocha S."/>
            <person name="Elkadiri S."/>
            <person name="Gnanaolivu R."/>
            <person name="Hernandez B."/>
            <person name="Skinner E."/>
            <person name="Javaid M."/>
            <person name="Lee S."/>
            <person name="Li M."/>
            <person name="Ming W."/>
            <person name="Munidasa M."/>
            <person name="Muniz J."/>
            <person name="Nguyen L."/>
            <person name="Hughes D."/>
            <person name="Osuji N."/>
            <person name="Pu L.-L."/>
            <person name="Puazo M."/>
            <person name="Qu C."/>
            <person name="Quiroz J."/>
            <person name="Raj R."/>
            <person name="Weissenberger G."/>
            <person name="Xin Y."/>
            <person name="Zou X."/>
            <person name="Han Y."/>
            <person name="Worley K."/>
            <person name="Muzny D."/>
            <person name="Gibbs R."/>
        </authorList>
    </citation>
    <scope>NUCLEOTIDE SEQUENCE</scope>
    <source>
        <strain evidence="3">Sampled in the wild</strain>
    </source>
</reference>
<dbReference type="PANTHER" id="PTHR21661">
    <property type="entry name" value="EPOXIDE HYDROLASE 1-RELATED"/>
    <property type="match status" value="1"/>
</dbReference>
<sequence length="230" mass="25564">MGMHSNLCLANSPVNIFKTILGSFTYPFFFSDAYSSVRIYPLSRYLSFLLQESGYLHLQATKPDTIGIALGDSPAGLAAYILEKFSTWTKASWISAPDGGLNLGAESITNLDGGHLIPLPTLLDNIMINYVTRSITTSMRIFSENLSPAHLNLNLDSIPVTTVPVSCAQFAEEIFHTPEFAIRSKFSRLVRLSRYNRGGHFIAMEEPMLLAEDIYAGVMLMEAEHEKNKY</sequence>
<dbReference type="GO" id="GO:0004301">
    <property type="term" value="F:epoxide hydrolase activity"/>
    <property type="evidence" value="ECO:0007669"/>
    <property type="project" value="TreeGrafter"/>
</dbReference>
<evidence type="ECO:0008006" key="5">
    <source>
        <dbReference type="Google" id="ProtNLM"/>
    </source>
</evidence>
<dbReference type="GO" id="GO:0097176">
    <property type="term" value="P:epoxide metabolic process"/>
    <property type="evidence" value="ECO:0007669"/>
    <property type="project" value="TreeGrafter"/>
</dbReference>
<dbReference type="Proteomes" id="UP000792457">
    <property type="component" value="Unassembled WGS sequence"/>
</dbReference>
<gene>
    <name evidence="3" type="ORF">J437_LFUL008258</name>
</gene>
<keyword evidence="4" id="KW-1185">Reference proteome</keyword>
<accession>A0A8K0K8L3</accession>
<dbReference type="AlphaFoldDB" id="A0A8K0K8L3"/>
<dbReference type="EMBL" id="KZ308450">
    <property type="protein sequence ID" value="KAG8229868.1"/>
    <property type="molecule type" value="Genomic_DNA"/>
</dbReference>
<keyword evidence="2" id="KW-0378">Hydrolase</keyword>
<name>A0A8K0K8L3_LADFU</name>
<dbReference type="SUPFAM" id="SSF53474">
    <property type="entry name" value="alpha/beta-Hydrolases"/>
    <property type="match status" value="1"/>
</dbReference>
<dbReference type="OrthoDB" id="7130006at2759"/>
<evidence type="ECO:0000313" key="3">
    <source>
        <dbReference type="EMBL" id="KAG8229868.1"/>
    </source>
</evidence>
<proteinExistence type="inferred from homology"/>
<dbReference type="InterPro" id="IPR029058">
    <property type="entry name" value="AB_hydrolase_fold"/>
</dbReference>
<dbReference type="Gene3D" id="3.40.50.1820">
    <property type="entry name" value="alpha/beta hydrolase"/>
    <property type="match status" value="1"/>
</dbReference>
<evidence type="ECO:0000313" key="4">
    <source>
        <dbReference type="Proteomes" id="UP000792457"/>
    </source>
</evidence>
<evidence type="ECO:0000256" key="2">
    <source>
        <dbReference type="ARBA" id="ARBA00022801"/>
    </source>
</evidence>
<protein>
    <recommendedName>
        <fullName evidence="5">Epoxide hydrolase</fullName>
    </recommendedName>
</protein>
<evidence type="ECO:0000256" key="1">
    <source>
        <dbReference type="ARBA" id="ARBA00010088"/>
    </source>
</evidence>
<comment type="caution">
    <text evidence="3">The sequence shown here is derived from an EMBL/GenBank/DDBJ whole genome shotgun (WGS) entry which is preliminary data.</text>
</comment>